<reference evidence="1" key="1">
    <citation type="submission" date="2014-09" db="EMBL/GenBank/DDBJ databases">
        <authorList>
            <person name="Magalhaes I.L.F."/>
            <person name="Oliveira U."/>
            <person name="Santos F.R."/>
            <person name="Vidigal T.H.D.A."/>
            <person name="Brescovit A.D."/>
            <person name="Santos A.J."/>
        </authorList>
    </citation>
    <scope>NUCLEOTIDE SEQUENCE</scope>
    <source>
        <tissue evidence="1">Shoot tissue taken approximately 20 cm above the soil surface</tissue>
    </source>
</reference>
<organism evidence="1">
    <name type="scientific">Arundo donax</name>
    <name type="common">Giant reed</name>
    <name type="synonym">Donax arundinaceus</name>
    <dbReference type="NCBI Taxonomy" id="35708"/>
    <lineage>
        <taxon>Eukaryota</taxon>
        <taxon>Viridiplantae</taxon>
        <taxon>Streptophyta</taxon>
        <taxon>Embryophyta</taxon>
        <taxon>Tracheophyta</taxon>
        <taxon>Spermatophyta</taxon>
        <taxon>Magnoliopsida</taxon>
        <taxon>Liliopsida</taxon>
        <taxon>Poales</taxon>
        <taxon>Poaceae</taxon>
        <taxon>PACMAD clade</taxon>
        <taxon>Arundinoideae</taxon>
        <taxon>Arundineae</taxon>
        <taxon>Arundo</taxon>
    </lineage>
</organism>
<proteinExistence type="predicted"/>
<protein>
    <submittedName>
        <fullName evidence="1">Uncharacterized protein</fullName>
    </submittedName>
</protein>
<name>A0A0A9AXU4_ARUDO</name>
<accession>A0A0A9AXU4</accession>
<sequence>MLARPRGGLL</sequence>
<reference evidence="1" key="2">
    <citation type="journal article" date="2015" name="Data Brief">
        <title>Shoot transcriptome of the giant reed, Arundo donax.</title>
        <authorList>
            <person name="Barrero R.A."/>
            <person name="Guerrero F.D."/>
            <person name="Moolhuijzen P."/>
            <person name="Goolsby J.A."/>
            <person name="Tidwell J."/>
            <person name="Bellgard S.E."/>
            <person name="Bellgard M.I."/>
        </authorList>
    </citation>
    <scope>NUCLEOTIDE SEQUENCE</scope>
    <source>
        <tissue evidence="1">Shoot tissue taken approximately 20 cm above the soil surface</tissue>
    </source>
</reference>
<evidence type="ECO:0000313" key="1">
    <source>
        <dbReference type="EMBL" id="JAD51912.1"/>
    </source>
</evidence>
<dbReference type="EMBL" id="GBRH01245983">
    <property type="protein sequence ID" value="JAD51912.1"/>
    <property type="molecule type" value="Transcribed_RNA"/>
</dbReference>